<keyword evidence="2" id="KW-0129">CBS domain</keyword>
<dbReference type="PROSITE" id="PS51371">
    <property type="entry name" value="CBS"/>
    <property type="match status" value="2"/>
</dbReference>
<dbReference type="SUPFAM" id="SSF54631">
    <property type="entry name" value="CBS-domain pair"/>
    <property type="match status" value="1"/>
</dbReference>
<accession>A0ABU2L7N5</accession>
<keyword evidence="1" id="KW-0677">Repeat</keyword>
<dbReference type="SMART" id="SM00116">
    <property type="entry name" value="CBS"/>
    <property type="match status" value="2"/>
</dbReference>
<feature type="domain" description="CBS" evidence="3">
    <location>
        <begin position="65"/>
        <end position="121"/>
    </location>
</feature>
<dbReference type="InterPro" id="IPR046342">
    <property type="entry name" value="CBS_dom_sf"/>
</dbReference>
<gene>
    <name evidence="4" type="ORF">RM780_11140</name>
</gene>
<proteinExistence type="predicted"/>
<dbReference type="InterPro" id="IPR051462">
    <property type="entry name" value="CBS_domain-containing"/>
</dbReference>
<dbReference type="Proteomes" id="UP001183388">
    <property type="component" value="Unassembled WGS sequence"/>
</dbReference>
<dbReference type="Pfam" id="PF00571">
    <property type="entry name" value="CBS"/>
    <property type="match status" value="2"/>
</dbReference>
<dbReference type="PANTHER" id="PTHR48108">
    <property type="entry name" value="CBS DOMAIN-CONTAINING PROTEIN CBSX2, CHLOROPLASTIC"/>
    <property type="match status" value="1"/>
</dbReference>
<dbReference type="PANTHER" id="PTHR48108:SF26">
    <property type="entry name" value="CBS DOMAIN-CONTAINING PROTEIN DDB_G0289609"/>
    <property type="match status" value="1"/>
</dbReference>
<evidence type="ECO:0000259" key="3">
    <source>
        <dbReference type="PROSITE" id="PS51371"/>
    </source>
</evidence>
<evidence type="ECO:0000313" key="5">
    <source>
        <dbReference type="Proteomes" id="UP001183388"/>
    </source>
</evidence>
<protein>
    <submittedName>
        <fullName evidence="4">CBS domain-containing protein</fullName>
    </submittedName>
</protein>
<dbReference type="EMBL" id="JAVREN010000012">
    <property type="protein sequence ID" value="MDT0307515.1"/>
    <property type="molecule type" value="Genomic_DNA"/>
</dbReference>
<keyword evidence="5" id="KW-1185">Reference proteome</keyword>
<dbReference type="InterPro" id="IPR000644">
    <property type="entry name" value="CBS_dom"/>
</dbReference>
<evidence type="ECO:0000256" key="2">
    <source>
        <dbReference type="PROSITE-ProRule" id="PRU00703"/>
    </source>
</evidence>
<evidence type="ECO:0000256" key="1">
    <source>
        <dbReference type="ARBA" id="ARBA00022737"/>
    </source>
</evidence>
<dbReference type="RefSeq" id="WP_311630464.1">
    <property type="nucleotide sequence ID" value="NZ_JAVREN010000012.1"/>
</dbReference>
<reference evidence="5" key="1">
    <citation type="submission" date="2023-07" db="EMBL/GenBank/DDBJ databases">
        <title>30 novel species of actinomycetes from the DSMZ collection.</title>
        <authorList>
            <person name="Nouioui I."/>
        </authorList>
    </citation>
    <scope>NUCLEOTIDE SEQUENCE [LARGE SCALE GENOMIC DNA]</scope>
    <source>
        <strain evidence="5">DSM 44917</strain>
    </source>
</reference>
<evidence type="ECO:0000313" key="4">
    <source>
        <dbReference type="EMBL" id="MDT0307515.1"/>
    </source>
</evidence>
<sequence length="140" mass="14828">MSSPAVGIPPTASLRQAAERMEATGLTVLPVVVEERVTGIVTDRDLAMRTLAGGLLPGNAVETVMTGEPPAVEPATPLPVAIGVLRSARVRHLPVVEAGRLVGMVSFEDLLWCLTQQWVDLMAVVDADRRGGPERMPRAA</sequence>
<comment type="caution">
    <text evidence="4">The sequence shown here is derived from an EMBL/GenBank/DDBJ whole genome shotgun (WGS) entry which is preliminary data.</text>
</comment>
<dbReference type="Gene3D" id="3.10.580.10">
    <property type="entry name" value="CBS-domain"/>
    <property type="match status" value="1"/>
</dbReference>
<organism evidence="4 5">
    <name type="scientific">Streptomyces boetiae</name>
    <dbReference type="NCBI Taxonomy" id="3075541"/>
    <lineage>
        <taxon>Bacteria</taxon>
        <taxon>Bacillati</taxon>
        <taxon>Actinomycetota</taxon>
        <taxon>Actinomycetes</taxon>
        <taxon>Kitasatosporales</taxon>
        <taxon>Streptomycetaceae</taxon>
        <taxon>Streptomyces</taxon>
    </lineage>
</organism>
<feature type="domain" description="CBS" evidence="3">
    <location>
        <begin position="1"/>
        <end position="56"/>
    </location>
</feature>
<name>A0ABU2L7N5_9ACTN</name>